<dbReference type="RefSeq" id="WP_183205623.1">
    <property type="nucleotide sequence ID" value="NZ_BAAAER010000003.1"/>
</dbReference>
<protein>
    <recommendedName>
        <fullName evidence="3">Dipeptidyl aminopeptidase</fullName>
    </recommendedName>
</protein>
<dbReference type="AlphaFoldDB" id="A0A7W6JFU5"/>
<sequence length="398" mass="42686">MLLPFFDNPDLDFVARTAVGHAAMGTSDIGPVLETLSRCADGDPTRWHDSWSAEADRFQAAAVEARAAGRMATAAAHFLSASEFYDQALAQVDGMPDADAVLLPTFRLHRAAWDEFVAASEGRHLPVDVPFEGGSMPGYLFRPDAGGGARPTLVVVNGSDGALSGLWATAIRPALDRGWNAFVFDGPGQQSLLFERGVPFRPDWEAVLTPVLDTLVARADVDAGALLGYGISQGGYWLPRALAFEHRLAAAVVDGGVVDVARPWNAILPPELTAMLKPGERDAFNAAMAAGPSDPERERTFAFRARPYGGETPYDVFAAVQGYALGDLIGKIATPLLITEAEGEQFFPGQSQELFDQLPGEKEIVRFTRDQGADFHCQPMARALTGRVVTDFLAARIG</sequence>
<dbReference type="PANTHER" id="PTHR22946">
    <property type="entry name" value="DIENELACTONE HYDROLASE DOMAIN-CONTAINING PROTEIN-RELATED"/>
    <property type="match status" value="1"/>
</dbReference>
<dbReference type="Gene3D" id="1.20.1440.110">
    <property type="entry name" value="acylaminoacyl peptidase"/>
    <property type="match status" value="1"/>
</dbReference>
<dbReference type="Proteomes" id="UP000529946">
    <property type="component" value="Unassembled WGS sequence"/>
</dbReference>
<gene>
    <name evidence="1" type="ORF">GGR12_003199</name>
</gene>
<dbReference type="SUPFAM" id="SSF53474">
    <property type="entry name" value="alpha/beta-Hydrolases"/>
    <property type="match status" value="1"/>
</dbReference>
<dbReference type="PANTHER" id="PTHR22946:SF12">
    <property type="entry name" value="CONIDIAL PIGMENT BIOSYNTHESIS PROTEIN AYG1 (AFU_ORTHOLOGUE AFUA_2G17550)"/>
    <property type="match status" value="1"/>
</dbReference>
<organism evidence="1 2">
    <name type="scientific">Brevundimonas lenta</name>
    <dbReference type="NCBI Taxonomy" id="424796"/>
    <lineage>
        <taxon>Bacteria</taxon>
        <taxon>Pseudomonadati</taxon>
        <taxon>Pseudomonadota</taxon>
        <taxon>Alphaproteobacteria</taxon>
        <taxon>Caulobacterales</taxon>
        <taxon>Caulobacteraceae</taxon>
        <taxon>Brevundimonas</taxon>
    </lineage>
</organism>
<accession>A0A7W6JFU5</accession>
<dbReference type="InterPro" id="IPR050261">
    <property type="entry name" value="FrsA_esterase"/>
</dbReference>
<dbReference type="InterPro" id="IPR029058">
    <property type="entry name" value="AB_hydrolase_fold"/>
</dbReference>
<name>A0A7W6JFU5_9CAUL</name>
<reference evidence="1 2" key="1">
    <citation type="submission" date="2020-08" db="EMBL/GenBank/DDBJ databases">
        <title>Genomic Encyclopedia of Type Strains, Phase IV (KMG-IV): sequencing the most valuable type-strain genomes for metagenomic binning, comparative biology and taxonomic classification.</title>
        <authorList>
            <person name="Goeker M."/>
        </authorList>
    </citation>
    <scope>NUCLEOTIDE SEQUENCE [LARGE SCALE GENOMIC DNA]</scope>
    <source>
        <strain evidence="1 2">DSM 23960</strain>
    </source>
</reference>
<comment type="caution">
    <text evidence="1">The sequence shown here is derived from an EMBL/GenBank/DDBJ whole genome shotgun (WGS) entry which is preliminary data.</text>
</comment>
<keyword evidence="2" id="KW-1185">Reference proteome</keyword>
<proteinExistence type="predicted"/>
<evidence type="ECO:0000313" key="2">
    <source>
        <dbReference type="Proteomes" id="UP000529946"/>
    </source>
</evidence>
<evidence type="ECO:0008006" key="3">
    <source>
        <dbReference type="Google" id="ProtNLM"/>
    </source>
</evidence>
<dbReference type="EMBL" id="JACIDM010000003">
    <property type="protein sequence ID" value="MBB4084311.1"/>
    <property type="molecule type" value="Genomic_DNA"/>
</dbReference>
<evidence type="ECO:0000313" key="1">
    <source>
        <dbReference type="EMBL" id="MBB4084311.1"/>
    </source>
</evidence>
<dbReference type="Gene3D" id="3.40.50.1820">
    <property type="entry name" value="alpha/beta hydrolase"/>
    <property type="match status" value="1"/>
</dbReference>